<evidence type="ECO:0000313" key="3">
    <source>
        <dbReference type="Proteomes" id="UP000634136"/>
    </source>
</evidence>
<feature type="region of interest" description="Disordered" evidence="1">
    <location>
        <begin position="23"/>
        <end position="56"/>
    </location>
</feature>
<dbReference type="OrthoDB" id="1671977at2759"/>
<organism evidence="2 3">
    <name type="scientific">Senna tora</name>
    <dbReference type="NCBI Taxonomy" id="362788"/>
    <lineage>
        <taxon>Eukaryota</taxon>
        <taxon>Viridiplantae</taxon>
        <taxon>Streptophyta</taxon>
        <taxon>Embryophyta</taxon>
        <taxon>Tracheophyta</taxon>
        <taxon>Spermatophyta</taxon>
        <taxon>Magnoliopsida</taxon>
        <taxon>eudicotyledons</taxon>
        <taxon>Gunneridae</taxon>
        <taxon>Pentapetalae</taxon>
        <taxon>rosids</taxon>
        <taxon>fabids</taxon>
        <taxon>Fabales</taxon>
        <taxon>Fabaceae</taxon>
        <taxon>Caesalpinioideae</taxon>
        <taxon>Cassia clade</taxon>
        <taxon>Senna</taxon>
    </lineage>
</organism>
<dbReference type="PANTHER" id="PTHR38371:SF1">
    <property type="entry name" value="RHO GTPASE-ACTIVATING PROTEIN"/>
    <property type="match status" value="1"/>
</dbReference>
<dbReference type="Proteomes" id="UP000634136">
    <property type="component" value="Unassembled WGS sequence"/>
</dbReference>
<dbReference type="AlphaFoldDB" id="A0A834T854"/>
<evidence type="ECO:0000313" key="2">
    <source>
        <dbReference type="EMBL" id="KAF7815821.1"/>
    </source>
</evidence>
<keyword evidence="3" id="KW-1185">Reference proteome</keyword>
<dbReference type="PANTHER" id="PTHR38371">
    <property type="entry name" value="RHO GTPASE-ACTIVATING PROTEIN"/>
    <property type="match status" value="1"/>
</dbReference>
<feature type="region of interest" description="Disordered" evidence="1">
    <location>
        <begin position="184"/>
        <end position="269"/>
    </location>
</feature>
<feature type="compositionally biased region" description="Basic residues" evidence="1">
    <location>
        <begin position="342"/>
        <end position="355"/>
    </location>
</feature>
<evidence type="ECO:0000256" key="1">
    <source>
        <dbReference type="SAM" id="MobiDB-lite"/>
    </source>
</evidence>
<name>A0A834T854_9FABA</name>
<proteinExistence type="predicted"/>
<reference evidence="2" key="1">
    <citation type="submission" date="2020-09" db="EMBL/GenBank/DDBJ databases">
        <title>Genome-Enabled Discovery of Anthraquinone Biosynthesis in Senna tora.</title>
        <authorList>
            <person name="Kang S.-H."/>
            <person name="Pandey R.P."/>
            <person name="Lee C.-M."/>
            <person name="Sim J.-S."/>
            <person name="Jeong J.-T."/>
            <person name="Choi B.-S."/>
            <person name="Jung M."/>
            <person name="Ginzburg D."/>
            <person name="Zhao K."/>
            <person name="Won S.Y."/>
            <person name="Oh T.-J."/>
            <person name="Yu Y."/>
            <person name="Kim N.-H."/>
            <person name="Lee O.R."/>
            <person name="Lee T.-H."/>
            <person name="Bashyal P."/>
            <person name="Kim T.-S."/>
            <person name="Lee W.-H."/>
            <person name="Kawkins C."/>
            <person name="Kim C.-K."/>
            <person name="Kim J.S."/>
            <person name="Ahn B.O."/>
            <person name="Rhee S.Y."/>
            <person name="Sohng J.K."/>
        </authorList>
    </citation>
    <scope>NUCLEOTIDE SEQUENCE</scope>
    <source>
        <tissue evidence="2">Leaf</tissue>
    </source>
</reference>
<feature type="compositionally biased region" description="Basic and acidic residues" evidence="1">
    <location>
        <begin position="40"/>
        <end position="50"/>
    </location>
</feature>
<comment type="caution">
    <text evidence="2">The sequence shown here is derived from an EMBL/GenBank/DDBJ whole genome shotgun (WGS) entry which is preliminary data.</text>
</comment>
<dbReference type="EMBL" id="JAAIUW010000009">
    <property type="protein sequence ID" value="KAF7815821.1"/>
    <property type="molecule type" value="Genomic_DNA"/>
</dbReference>
<gene>
    <name evidence="2" type="ORF">G2W53_029790</name>
</gene>
<accession>A0A834T854</accession>
<feature type="region of interest" description="Disordered" evidence="1">
    <location>
        <begin position="323"/>
        <end position="355"/>
    </location>
</feature>
<sequence length="355" mass="39767">MEVGQRGLMFPKLTTSPLRRFQLLDSDSDDPESEIIGGAHKIDPCSKEPTSKPSESMTSFEQIRNASFQMHQNQDLWKDFSPVKSFSIPTPALNEVCEEYFRSMKGKEVEASVSANHKESLFGTTSCHKDEQIWDSTYPLPPAHRYFFNEDPRVQKLVRSRLCNFSLLGVNRVNQQSNASHIDYMGQFSNGDASKKKGVQKPEKSSTRGRKKSTNLIVEEPFQASGGWVDPKSNSSSKGESSKRKATKKSNTKNITSKGRSKSNIPNSTEDLYATGNWVEPKNCVNMPKDAGKRRVQASGKSAGHWYTASDGRKVYVTKGGQELTGQTAYRHYRKESGSAFKKSKKKTSAKKKRN</sequence>
<protein>
    <submittedName>
        <fullName evidence="2">Uncharacterized protein</fullName>
    </submittedName>
</protein>